<dbReference type="EMBL" id="NBSK02000004">
    <property type="protein sequence ID" value="KAJ0209577.1"/>
    <property type="molecule type" value="Genomic_DNA"/>
</dbReference>
<accession>A0A9R1VRG0</accession>
<name>A0A9R1VRG0_LACSA</name>
<proteinExistence type="predicted"/>
<keyword evidence="2" id="KW-1185">Reference proteome</keyword>
<dbReference type="Proteomes" id="UP000235145">
    <property type="component" value="Unassembled WGS sequence"/>
</dbReference>
<reference evidence="1 2" key="1">
    <citation type="journal article" date="2017" name="Nat. Commun.">
        <title>Genome assembly with in vitro proximity ligation data and whole-genome triplication in lettuce.</title>
        <authorList>
            <person name="Reyes-Chin-Wo S."/>
            <person name="Wang Z."/>
            <person name="Yang X."/>
            <person name="Kozik A."/>
            <person name="Arikit S."/>
            <person name="Song C."/>
            <person name="Xia L."/>
            <person name="Froenicke L."/>
            <person name="Lavelle D.O."/>
            <person name="Truco M.J."/>
            <person name="Xia R."/>
            <person name="Zhu S."/>
            <person name="Xu C."/>
            <person name="Xu H."/>
            <person name="Xu X."/>
            <person name="Cox K."/>
            <person name="Korf I."/>
            <person name="Meyers B.C."/>
            <person name="Michelmore R.W."/>
        </authorList>
    </citation>
    <scope>NUCLEOTIDE SEQUENCE [LARGE SCALE GENOMIC DNA]</scope>
    <source>
        <strain evidence="2">cv. Salinas</strain>
        <tissue evidence="1">Seedlings</tissue>
    </source>
</reference>
<evidence type="ECO:0000313" key="2">
    <source>
        <dbReference type="Proteomes" id="UP000235145"/>
    </source>
</evidence>
<comment type="caution">
    <text evidence="1">The sequence shown here is derived from an EMBL/GenBank/DDBJ whole genome shotgun (WGS) entry which is preliminary data.</text>
</comment>
<evidence type="ECO:0000313" key="1">
    <source>
        <dbReference type="EMBL" id="KAJ0209577.1"/>
    </source>
</evidence>
<gene>
    <name evidence="1" type="ORF">LSAT_V11C400181830</name>
</gene>
<organism evidence="1 2">
    <name type="scientific">Lactuca sativa</name>
    <name type="common">Garden lettuce</name>
    <dbReference type="NCBI Taxonomy" id="4236"/>
    <lineage>
        <taxon>Eukaryota</taxon>
        <taxon>Viridiplantae</taxon>
        <taxon>Streptophyta</taxon>
        <taxon>Embryophyta</taxon>
        <taxon>Tracheophyta</taxon>
        <taxon>Spermatophyta</taxon>
        <taxon>Magnoliopsida</taxon>
        <taxon>eudicotyledons</taxon>
        <taxon>Gunneridae</taxon>
        <taxon>Pentapetalae</taxon>
        <taxon>asterids</taxon>
        <taxon>campanulids</taxon>
        <taxon>Asterales</taxon>
        <taxon>Asteraceae</taxon>
        <taxon>Cichorioideae</taxon>
        <taxon>Cichorieae</taxon>
        <taxon>Lactucinae</taxon>
        <taxon>Lactuca</taxon>
    </lineage>
</organism>
<sequence>MHVFNNLLHQLTNADSSNNFWGYTLDIRYLWGRVIWDLTYKQLRIVFEKIEDHLNPNVPIFRSRHTYTLHGFVYAFKCWISIWIMETFPNSSPIPGVIPHVVPYPRMRRLHTIKCERILDVINERDALGWIESVSWIDDTDYPNV</sequence>
<dbReference type="AlphaFoldDB" id="A0A9R1VRG0"/>
<protein>
    <submittedName>
        <fullName evidence="1">Uncharacterized protein</fullName>
    </submittedName>
</protein>